<dbReference type="STRING" id="759273.H1VZF8"/>
<dbReference type="AlphaFoldDB" id="H1VZF8"/>
<dbReference type="HOGENOM" id="CLU_1180130_0_0_1"/>
<sequence length="235" mass="25139">MHPGGPKTILESAGTIADARFAETHGGPHAQEIKGYLQRYAIGRLSTSATGPVTQTTSAKLTSVLVRMQNALTNNSAFDASRGPLPLYVYEDALLVFADSLDGVVGILSDAAVGKQSSEQRAAVLKTQALLRKAFTLLKTGCKGCLFAAGSESSSSTLLEESEALVQRLYREPIKKVHAAVDACKRGLSEIETETEADSDDKICDAQNDENDDALKRVLEKFCTNLASIAEDLLY</sequence>
<dbReference type="InterPro" id="IPR036400">
    <property type="entry name" value="Cyt_B5-like_heme/steroid_sf"/>
</dbReference>
<dbReference type="VEuPathDB" id="FungiDB:CH63R_14292"/>
<evidence type="ECO:0000313" key="2">
    <source>
        <dbReference type="EMBL" id="CCF45620.1"/>
    </source>
</evidence>
<dbReference type="Proteomes" id="UP000007174">
    <property type="component" value="Unassembled WGS sequence"/>
</dbReference>
<feature type="domain" description="Cytochrome b5 heme-binding" evidence="1">
    <location>
        <begin position="1"/>
        <end position="46"/>
    </location>
</feature>
<accession>H1VZF8</accession>
<dbReference type="SUPFAM" id="SSF55856">
    <property type="entry name" value="Cytochrome b5-like heme/steroid binding domain"/>
    <property type="match status" value="1"/>
</dbReference>
<organism evidence="2 3">
    <name type="scientific">Colletotrichum higginsianum (strain IMI 349063)</name>
    <name type="common">Crucifer anthracnose fungus</name>
    <dbReference type="NCBI Taxonomy" id="759273"/>
    <lineage>
        <taxon>Eukaryota</taxon>
        <taxon>Fungi</taxon>
        <taxon>Dikarya</taxon>
        <taxon>Ascomycota</taxon>
        <taxon>Pezizomycotina</taxon>
        <taxon>Sordariomycetes</taxon>
        <taxon>Hypocreomycetidae</taxon>
        <taxon>Glomerellales</taxon>
        <taxon>Glomerellaceae</taxon>
        <taxon>Colletotrichum</taxon>
        <taxon>Colletotrichum destructivum species complex</taxon>
    </lineage>
</organism>
<dbReference type="PROSITE" id="PS50255">
    <property type="entry name" value="CYTOCHROME_B5_2"/>
    <property type="match status" value="1"/>
</dbReference>
<dbReference type="eggNOG" id="KOG0537">
    <property type="taxonomic scope" value="Eukaryota"/>
</dbReference>
<gene>
    <name evidence="2" type="ORF">CH063_14642</name>
</gene>
<evidence type="ECO:0000259" key="1">
    <source>
        <dbReference type="PROSITE" id="PS50255"/>
    </source>
</evidence>
<dbReference type="EMBL" id="CACQ02007908">
    <property type="protein sequence ID" value="CCF45620.1"/>
    <property type="molecule type" value="Genomic_DNA"/>
</dbReference>
<name>H1VZF8_COLHI</name>
<dbReference type="InterPro" id="IPR001199">
    <property type="entry name" value="Cyt_B5-like_heme/steroid-bd"/>
</dbReference>
<evidence type="ECO:0000313" key="3">
    <source>
        <dbReference type="Proteomes" id="UP000007174"/>
    </source>
</evidence>
<protein>
    <recommendedName>
        <fullName evidence="1">Cytochrome b5 heme-binding domain-containing protein</fullName>
    </recommendedName>
</protein>
<proteinExistence type="predicted"/>
<dbReference type="Gene3D" id="3.10.120.10">
    <property type="entry name" value="Cytochrome b5-like heme/steroid binding domain"/>
    <property type="match status" value="1"/>
</dbReference>
<reference evidence="3" key="1">
    <citation type="journal article" date="2012" name="Nat. Genet.">
        <title>Lifestyle transitions in plant pathogenic Colletotrichum fungi deciphered by genome and transcriptome analyses.</title>
        <authorList>
            <person name="O'Connell R.J."/>
            <person name="Thon M.R."/>
            <person name="Hacquard S."/>
            <person name="Amyotte S.G."/>
            <person name="Kleemann J."/>
            <person name="Torres M.F."/>
            <person name="Damm U."/>
            <person name="Buiate E.A."/>
            <person name="Epstein L."/>
            <person name="Alkan N."/>
            <person name="Altmueller J."/>
            <person name="Alvarado-Balderrama L."/>
            <person name="Bauser C.A."/>
            <person name="Becker C."/>
            <person name="Birren B.W."/>
            <person name="Chen Z."/>
            <person name="Choi J."/>
            <person name="Crouch J.A."/>
            <person name="Duvick J.P."/>
            <person name="Farman M.A."/>
            <person name="Gan P."/>
            <person name="Heiman D."/>
            <person name="Henrissat B."/>
            <person name="Howard R.J."/>
            <person name="Kabbage M."/>
            <person name="Koch C."/>
            <person name="Kracher B."/>
            <person name="Kubo Y."/>
            <person name="Law A.D."/>
            <person name="Lebrun M.-H."/>
            <person name="Lee Y.-H."/>
            <person name="Miyara I."/>
            <person name="Moore N."/>
            <person name="Neumann U."/>
            <person name="Nordstroem K."/>
            <person name="Panaccione D.G."/>
            <person name="Panstruga R."/>
            <person name="Place M."/>
            <person name="Proctor R.H."/>
            <person name="Prusky D."/>
            <person name="Rech G."/>
            <person name="Reinhardt R."/>
            <person name="Rollins J.A."/>
            <person name="Rounsley S."/>
            <person name="Schardl C.L."/>
            <person name="Schwartz D.C."/>
            <person name="Shenoy N."/>
            <person name="Shirasu K."/>
            <person name="Sikhakolli U.R."/>
            <person name="Stueber K."/>
            <person name="Sukno S.A."/>
            <person name="Sweigard J.A."/>
            <person name="Takano Y."/>
            <person name="Takahara H."/>
            <person name="Trail F."/>
            <person name="van der Does H.C."/>
            <person name="Voll L.M."/>
            <person name="Will I."/>
            <person name="Young S."/>
            <person name="Zeng Q."/>
            <person name="Zhang J."/>
            <person name="Zhou S."/>
            <person name="Dickman M.B."/>
            <person name="Schulze-Lefert P."/>
            <person name="Ver Loren van Themaat E."/>
            <person name="Ma L.-J."/>
            <person name="Vaillancourt L.J."/>
        </authorList>
    </citation>
    <scope>NUCLEOTIDE SEQUENCE [LARGE SCALE GENOMIC DNA]</scope>
    <source>
        <strain evidence="3">IMI 349063</strain>
    </source>
</reference>